<proteinExistence type="predicted"/>
<organism evidence="2 4">
    <name type="scientific">Paraburkholderia ginsengiterrae</name>
    <dbReference type="NCBI Taxonomy" id="1462993"/>
    <lineage>
        <taxon>Bacteria</taxon>
        <taxon>Pseudomonadati</taxon>
        <taxon>Pseudomonadota</taxon>
        <taxon>Betaproteobacteria</taxon>
        <taxon>Burkholderiales</taxon>
        <taxon>Burkholderiaceae</taxon>
        <taxon>Paraburkholderia</taxon>
    </lineage>
</organism>
<reference evidence="3 4" key="1">
    <citation type="submission" date="2016-04" db="EMBL/GenBank/DDBJ databases">
        <title>Reclassification of Paraburkholderia panaciterrae (Farh et al. 2015) Dobritsa &amp; Samadpour 2016 as a later homotypic synonym of Paraburkholderia ginsengiterrae (Farh et al. 2015) Dobritsa &amp; Samadpour 2016.</title>
        <authorList>
            <person name="Dobritsa A.P."/>
            <person name="Kutumbaka K."/>
            <person name="Samadpour M."/>
        </authorList>
    </citation>
    <scope>NUCLEOTIDE SEQUENCE [LARGE SCALE GENOMIC DNA]</scope>
    <source>
        <strain evidence="2 4">DCY85</strain>
        <strain evidence="1 3">DCY85-1</strain>
    </source>
</reference>
<comment type="caution">
    <text evidence="2">The sequence shown here is derived from an EMBL/GenBank/DDBJ whole genome shotgun (WGS) entry which is preliminary data.</text>
</comment>
<evidence type="ECO:0000313" key="2">
    <source>
        <dbReference type="EMBL" id="OAJ64007.1"/>
    </source>
</evidence>
<dbReference type="AlphaFoldDB" id="A0A1A9NBW1"/>
<name>A0A1A9NBW1_9BURK</name>
<sequence length="288" mass="31810">MSYSYSSYNSLTVPLDMGTWECMLMLCRDYEEQARHRQWSRRDRQREEDERAFGHYFRPDYDLRTITGGHALQEIQRFLSDHLNVAHWNLPSDNAGIERALKQAVSDGKLVPVVNRDYRLMPRTFSPTPAPLRWPSSSGGGVARSASSTMQWDSMNAVSVAAETIARAVQGGDDTDAAPAGDGAVADTDAFVCDDASTSLADAQPFVYVDDLPNADAEQIAGMPFNGTPGSWASSMPGSMRQLRQYGLNGTPLTDIDFEAHHGNPNPHAHNWEGTYRDEGAPVSLLPW</sequence>
<keyword evidence="3" id="KW-1185">Reference proteome</keyword>
<dbReference type="Proteomes" id="UP000077961">
    <property type="component" value="Unassembled WGS sequence"/>
</dbReference>
<evidence type="ECO:0000313" key="3">
    <source>
        <dbReference type="Proteomes" id="UP000077961"/>
    </source>
</evidence>
<dbReference type="EMBL" id="LXKA01000110">
    <property type="protein sequence ID" value="OAJ64007.1"/>
    <property type="molecule type" value="Genomic_DNA"/>
</dbReference>
<protein>
    <submittedName>
        <fullName evidence="2">Uncharacterized protein</fullName>
    </submittedName>
</protein>
<dbReference type="RefSeq" id="WP_064266844.1">
    <property type="nucleotide sequence ID" value="NZ_LXJZ01000101.1"/>
</dbReference>
<dbReference type="EMBL" id="LXJZ01000101">
    <property type="protein sequence ID" value="OAJ60454.1"/>
    <property type="molecule type" value="Genomic_DNA"/>
</dbReference>
<dbReference type="OrthoDB" id="9115117at2"/>
<dbReference type="Proteomes" id="UP000078116">
    <property type="component" value="Unassembled WGS sequence"/>
</dbReference>
<accession>A0A1A9NBW1</accession>
<dbReference type="STRING" id="1462993.A6V36_01255"/>
<evidence type="ECO:0000313" key="1">
    <source>
        <dbReference type="EMBL" id="OAJ60454.1"/>
    </source>
</evidence>
<evidence type="ECO:0000313" key="4">
    <source>
        <dbReference type="Proteomes" id="UP000078116"/>
    </source>
</evidence>
<gene>
    <name evidence="1" type="ORF">A6V36_01255</name>
    <name evidence="2" type="ORF">A6V37_00445</name>
</gene>